<keyword evidence="1" id="KW-0472">Membrane</keyword>
<dbReference type="Gene3D" id="2.170.130.10">
    <property type="entry name" value="TonB-dependent receptor, plug domain"/>
    <property type="match status" value="1"/>
</dbReference>
<feature type="chain" id="PRO_5016650327" description="TonB-dependent outer membrane receptor, SusC/RagA subfamily, signature region" evidence="2">
    <location>
        <begin position="27"/>
        <end position="828"/>
    </location>
</feature>
<dbReference type="RefSeq" id="WP_114984070.1">
    <property type="nucleotide sequence ID" value="NZ_CP027806.1"/>
</dbReference>
<evidence type="ECO:0008006" key="5">
    <source>
        <dbReference type="Google" id="ProtNLM"/>
    </source>
</evidence>
<comment type="subcellular location">
    <subcellularLocation>
        <location evidence="1">Cell outer membrane</location>
        <topology evidence="1">Multi-pass membrane protein</topology>
    </subcellularLocation>
</comment>
<evidence type="ECO:0000256" key="1">
    <source>
        <dbReference type="PROSITE-ProRule" id="PRU01360"/>
    </source>
</evidence>
<dbReference type="KEGG" id="cprv:CYPRO_1560"/>
<dbReference type="InterPro" id="IPR039426">
    <property type="entry name" value="TonB-dep_rcpt-like"/>
</dbReference>
<protein>
    <recommendedName>
        <fullName evidence="5">TonB-dependent outer membrane receptor, SusC/RagA subfamily, signature region</fullName>
    </recommendedName>
</protein>
<evidence type="ECO:0000313" key="4">
    <source>
        <dbReference type="Proteomes" id="UP000254808"/>
    </source>
</evidence>
<name>A0A345UK09_9BACT</name>
<feature type="signal peptide" evidence="2">
    <location>
        <begin position="1"/>
        <end position="26"/>
    </location>
</feature>
<dbReference type="GO" id="GO:0009279">
    <property type="term" value="C:cell outer membrane"/>
    <property type="evidence" value="ECO:0007669"/>
    <property type="project" value="UniProtKB-SubCell"/>
</dbReference>
<dbReference type="Proteomes" id="UP000254808">
    <property type="component" value="Chromosome"/>
</dbReference>
<dbReference type="InterPro" id="IPR037066">
    <property type="entry name" value="Plug_dom_sf"/>
</dbReference>
<dbReference type="SUPFAM" id="SSF56935">
    <property type="entry name" value="Porins"/>
    <property type="match status" value="1"/>
</dbReference>
<keyword evidence="1" id="KW-0813">Transport</keyword>
<keyword evidence="2" id="KW-0732">Signal</keyword>
<proteinExistence type="inferred from homology"/>
<gene>
    <name evidence="3" type="ORF">CYPRO_1560</name>
</gene>
<sequence>MNTFPPNITAALRCTLFLVFFFGMMAASPHDVRAQQPALSDPIDVIQAFAQHHQDLPREQAFILTDRERYFWGNRIWFSAFVTAGADNLFSGISRLLYVELYDDTGSRIDRTYVRLENGSGHGSLTFGETQPRSGTFTLTAYTSWMLNFEENLMFRKPLQVTELGKLVRPAEPDTEDISLAFFPESGQLLAGVTSEVVVKASLPDGRAAAVSGEIRTASGERVATFETDATGLGAFRISPEAGQRLEAVIPQNPQPYELAGVQQTGVRLNVQQDHDNGQFVLHVQKSGGKAGQVTVFGHHRGRIYYLSEMELSESGSGMGWAAMELFPPGAVEFIVLDERGDLIARRPVLMLNDVRPLRLSAEISAPVFGPREQVRLRLNLRNETGMAVQGMATVSVSAQEFSAATPTQDGFPASRLKQRLLADHLLGFSEPALLLPRFLENDMLTHADWLIQTAPPQDFAWELISNPEKLANIRLPENGFSVSGTIRTGFRGRPVDEANVIFAMGPNDEDLFVIDTNEDGRFLMSDIDIMGSSQISIRATDRRGRSNVRIGLDEQFDFLPDFEVKAPQPFVAVSTDEQESAERIASQVQQTRLLEEQHIMAAMQLDLEAVTVTAEREDVQENLRRLADGDVGGTVLRVSDRPELQSLTIFDLLMRLPGVQVSGNSIRVRTGAIQNQPPILLIDGAAIEEELIASVSASDVDNISVLRRPDQLARFGAQGATGVISIRTIRGEGLPGRSLPVVTAFLKGFDEPPPFFSPNYTGVLPQLTDETEDNRLTLHWQPNFVIRPEGREILFWTGDRPGTYCATIEGLSTDGRAFSEHLCFDVE</sequence>
<accession>A0A345UK09</accession>
<keyword evidence="1" id="KW-0812">Transmembrane</keyword>
<evidence type="ECO:0000313" key="3">
    <source>
        <dbReference type="EMBL" id="AXJ00811.1"/>
    </source>
</evidence>
<evidence type="ECO:0000256" key="2">
    <source>
        <dbReference type="SAM" id="SignalP"/>
    </source>
</evidence>
<dbReference type="AlphaFoldDB" id="A0A345UK09"/>
<keyword evidence="1" id="KW-1134">Transmembrane beta strand</keyword>
<comment type="similarity">
    <text evidence="1">Belongs to the TonB-dependent receptor family.</text>
</comment>
<dbReference type="PROSITE" id="PS52016">
    <property type="entry name" value="TONB_DEPENDENT_REC_3"/>
    <property type="match status" value="1"/>
</dbReference>
<keyword evidence="4" id="KW-1185">Reference proteome</keyword>
<dbReference type="EMBL" id="CP027806">
    <property type="protein sequence ID" value="AXJ00811.1"/>
    <property type="molecule type" value="Genomic_DNA"/>
</dbReference>
<reference evidence="3 4" key="1">
    <citation type="submission" date="2018-03" db="EMBL/GenBank/DDBJ databases">
        <title>Phenotypic and genomic properties of Cyclonatronum proteinivorum gen. nov., sp. nov., a haloalkaliphilic bacteroidete from soda lakes possessing Na+-translocating rhodopsin.</title>
        <authorList>
            <person name="Toshchakov S.V."/>
            <person name="Korzhenkov A."/>
            <person name="Samarov N.I."/>
            <person name="Kublanov I.V."/>
            <person name="Muntyan M.S."/>
            <person name="Sorokin D.Y."/>
        </authorList>
    </citation>
    <scope>NUCLEOTIDE SEQUENCE [LARGE SCALE GENOMIC DNA]</scope>
    <source>
        <strain evidence="3 4">Omega</strain>
    </source>
</reference>
<dbReference type="OrthoDB" id="609485at2"/>
<organism evidence="3 4">
    <name type="scientific">Cyclonatronum proteinivorum</name>
    <dbReference type="NCBI Taxonomy" id="1457365"/>
    <lineage>
        <taxon>Bacteria</taxon>
        <taxon>Pseudomonadati</taxon>
        <taxon>Balneolota</taxon>
        <taxon>Balneolia</taxon>
        <taxon>Balneolales</taxon>
        <taxon>Cyclonatronaceae</taxon>
        <taxon>Cyclonatronum</taxon>
    </lineage>
</organism>
<keyword evidence="1" id="KW-0998">Cell outer membrane</keyword>